<comment type="caution">
    <text evidence="2">The sequence shown here is derived from an EMBL/GenBank/DDBJ whole genome shotgun (WGS) entry which is preliminary data.</text>
</comment>
<dbReference type="InterPro" id="IPR036869">
    <property type="entry name" value="J_dom_sf"/>
</dbReference>
<evidence type="ECO:0000313" key="2">
    <source>
        <dbReference type="EMBL" id="GFS42780.1"/>
    </source>
</evidence>
<dbReference type="PROSITE" id="PS50076">
    <property type="entry name" value="DNAJ_2"/>
    <property type="match status" value="1"/>
</dbReference>
<dbReference type="SUPFAM" id="SSF46565">
    <property type="entry name" value="Chaperone J-domain"/>
    <property type="match status" value="1"/>
</dbReference>
<dbReference type="PROSITE" id="PS00636">
    <property type="entry name" value="DNAJ_1"/>
    <property type="match status" value="1"/>
</dbReference>
<dbReference type="Gene3D" id="1.10.287.110">
    <property type="entry name" value="DnaJ domain"/>
    <property type="match status" value="1"/>
</dbReference>
<dbReference type="InterPro" id="IPR001623">
    <property type="entry name" value="DnaJ_domain"/>
</dbReference>
<reference evidence="3" key="1">
    <citation type="submission" date="2019-07" db="EMBL/GenBank/DDBJ databases">
        <title>De Novo Assembly of kiwifruit Actinidia rufa.</title>
        <authorList>
            <person name="Sugita-Konishi S."/>
            <person name="Sato K."/>
            <person name="Mori E."/>
            <person name="Abe Y."/>
            <person name="Kisaki G."/>
            <person name="Hamano K."/>
            <person name="Suezawa K."/>
            <person name="Otani M."/>
            <person name="Fukuda T."/>
            <person name="Manabe T."/>
            <person name="Gomi K."/>
            <person name="Tabuchi M."/>
            <person name="Akimitsu K."/>
            <person name="Kataoka I."/>
        </authorList>
    </citation>
    <scope>NUCLEOTIDE SEQUENCE [LARGE SCALE GENOMIC DNA]</scope>
    <source>
        <strain evidence="3">cv. Fuchu</strain>
    </source>
</reference>
<accession>A0A7J0DWW0</accession>
<protein>
    <submittedName>
        <fullName evidence="2">Chaperone DnaJ-domain superfamily protein</fullName>
    </submittedName>
</protein>
<gene>
    <name evidence="2" type="ORF">Acr_00g0081620</name>
</gene>
<name>A0A7J0DWW0_9ERIC</name>
<sequence length="162" mass="17842">MFVSSSSNPFLGPSLQFLPKTTTNTTSLPPACVRLRQPKPFAAYATSVCTDMAASLTSLYEVLGIPTSATGHEIKAAYRKLARTCHPDVAAVNRRDTSANEFIKIHAAYSTLSDPDKRAVYDRDLFMLRHRFGSLSAVAVSMTSPAGYSGYPRRNWETDQCW</sequence>
<dbReference type="AlphaFoldDB" id="A0A7J0DWW0"/>
<dbReference type="Proteomes" id="UP000585474">
    <property type="component" value="Unassembled WGS sequence"/>
</dbReference>
<proteinExistence type="predicted"/>
<evidence type="ECO:0000259" key="1">
    <source>
        <dbReference type="PROSITE" id="PS50076"/>
    </source>
</evidence>
<evidence type="ECO:0000313" key="3">
    <source>
        <dbReference type="Proteomes" id="UP000585474"/>
    </source>
</evidence>
<dbReference type="InterPro" id="IPR018253">
    <property type="entry name" value="DnaJ_domain_CS"/>
</dbReference>
<dbReference type="Pfam" id="PF00226">
    <property type="entry name" value="DnaJ"/>
    <property type="match status" value="1"/>
</dbReference>
<dbReference type="PANTHER" id="PTHR44240:SF10">
    <property type="entry name" value="J DOMAIN-CONTAINING PROTEIN"/>
    <property type="match status" value="1"/>
</dbReference>
<dbReference type="PRINTS" id="PR00625">
    <property type="entry name" value="JDOMAIN"/>
</dbReference>
<dbReference type="CDD" id="cd06257">
    <property type="entry name" value="DnaJ"/>
    <property type="match status" value="1"/>
</dbReference>
<dbReference type="EMBL" id="BJWL01000404">
    <property type="protein sequence ID" value="GFS42780.1"/>
    <property type="molecule type" value="Genomic_DNA"/>
</dbReference>
<organism evidence="2 3">
    <name type="scientific">Actinidia rufa</name>
    <dbReference type="NCBI Taxonomy" id="165716"/>
    <lineage>
        <taxon>Eukaryota</taxon>
        <taxon>Viridiplantae</taxon>
        <taxon>Streptophyta</taxon>
        <taxon>Embryophyta</taxon>
        <taxon>Tracheophyta</taxon>
        <taxon>Spermatophyta</taxon>
        <taxon>Magnoliopsida</taxon>
        <taxon>eudicotyledons</taxon>
        <taxon>Gunneridae</taxon>
        <taxon>Pentapetalae</taxon>
        <taxon>asterids</taxon>
        <taxon>Ericales</taxon>
        <taxon>Actinidiaceae</taxon>
        <taxon>Actinidia</taxon>
    </lineage>
</organism>
<keyword evidence="3" id="KW-1185">Reference proteome</keyword>
<dbReference type="OrthoDB" id="445556at2759"/>
<feature type="domain" description="J" evidence="1">
    <location>
        <begin position="58"/>
        <end position="125"/>
    </location>
</feature>
<dbReference type="InterPro" id="IPR052276">
    <property type="entry name" value="Diphthamide-biosynth_chaperone"/>
</dbReference>
<dbReference type="SMART" id="SM00271">
    <property type="entry name" value="DnaJ"/>
    <property type="match status" value="1"/>
</dbReference>
<dbReference type="PANTHER" id="PTHR44240">
    <property type="entry name" value="DNAJ DOMAIN (PROKARYOTIC HEAT SHOCK PROTEIN)-RELATED"/>
    <property type="match status" value="1"/>
</dbReference>